<keyword evidence="3" id="KW-1185">Reference proteome</keyword>
<dbReference type="Gene3D" id="3.10.129.110">
    <property type="entry name" value="Polyketide synthase dehydratase"/>
    <property type="match status" value="1"/>
</dbReference>
<evidence type="ECO:0000313" key="3">
    <source>
        <dbReference type="Proteomes" id="UP000647860"/>
    </source>
</evidence>
<organism evidence="2 3">
    <name type="scientific">Micromonospora gifhornensis</name>
    <dbReference type="NCBI Taxonomy" id="84594"/>
    <lineage>
        <taxon>Bacteria</taxon>
        <taxon>Bacillati</taxon>
        <taxon>Actinomycetota</taxon>
        <taxon>Actinomycetes</taxon>
        <taxon>Micromonosporales</taxon>
        <taxon>Micromonosporaceae</taxon>
        <taxon>Micromonospora</taxon>
    </lineage>
</organism>
<gene>
    <name evidence="2" type="ORF">Vgi01_25760</name>
</gene>
<sequence>MDTVQRMATTADGMTQPLAFAARFTRVVLVHDPGRLLVTTTTLSPGETPGLDEPRDPTAPLLPAAHVLEALAQGWAALTGHRGPPVFEAVEFGAPLAVGEDVVRLRLTAAAEPVANAVVVTLRGEHRGRQVTYAHARLRHPGAGRSAVPASAVPSAADLPVPTALPMPPARVGGLAPYRPSRAFFIQAGDSGRRLRYREITASGCVLELTEGDAVGSVAAVAGPLVLGDPGVRDAFLRALRPWAPDTVLQPLGVDRIWLAGAGPYEQVTLRATRRVEDDDVHRFDLETLAGGRIVERWTGLRLRPLPVRRATGPWPAQVLGPYLRRRLAALTAHDVAAVLEPGLRRGWRRQHTALAVSRLLGDGTTVRYRRDGRPEVGGGWWISAAHGAGHTLAVAARTPVGCDLETVVERTPVEWRQLLGAHHALAELIVAETGESPHRAGTRVWSALESLHKVGVTAFTPLTYDRDTSDGWLLLSAGGWRVSTCATGLRGGPDNLVVAVAARHQPTAG</sequence>
<evidence type="ECO:0000259" key="1">
    <source>
        <dbReference type="Pfam" id="PF14765"/>
    </source>
</evidence>
<comment type="caution">
    <text evidence="2">The sequence shown here is derived from an EMBL/GenBank/DDBJ whole genome shotgun (WGS) entry which is preliminary data.</text>
</comment>
<dbReference type="Pfam" id="PF14765">
    <property type="entry name" value="PS-DH"/>
    <property type="match status" value="1"/>
</dbReference>
<name>A0ABQ4IDC9_9ACTN</name>
<dbReference type="InterPro" id="IPR049551">
    <property type="entry name" value="PKS_DH_C"/>
</dbReference>
<dbReference type="InterPro" id="IPR042104">
    <property type="entry name" value="PKS_dehydratase_sf"/>
</dbReference>
<protein>
    <recommendedName>
        <fullName evidence="1">Polyketide synthase dehydratase domain-containing protein</fullName>
    </recommendedName>
</protein>
<reference evidence="2 3" key="1">
    <citation type="submission" date="2021-01" db="EMBL/GenBank/DDBJ databases">
        <title>Whole genome shotgun sequence of Verrucosispora gifhornensis NBRC 16317.</title>
        <authorList>
            <person name="Komaki H."/>
            <person name="Tamura T."/>
        </authorList>
    </citation>
    <scope>NUCLEOTIDE SEQUENCE [LARGE SCALE GENOMIC DNA]</scope>
    <source>
        <strain evidence="2 3">NBRC 16317</strain>
    </source>
</reference>
<evidence type="ECO:0000313" key="2">
    <source>
        <dbReference type="EMBL" id="GIJ15892.1"/>
    </source>
</evidence>
<proteinExistence type="predicted"/>
<feature type="domain" description="Polyketide synthase dehydratase" evidence="1">
    <location>
        <begin position="219"/>
        <end position="308"/>
    </location>
</feature>
<dbReference type="EMBL" id="BOPA01000018">
    <property type="protein sequence ID" value="GIJ15892.1"/>
    <property type="molecule type" value="Genomic_DNA"/>
</dbReference>
<dbReference type="Proteomes" id="UP000647860">
    <property type="component" value="Unassembled WGS sequence"/>
</dbReference>
<accession>A0ABQ4IDC9</accession>